<dbReference type="OrthoDB" id="9798842at2"/>
<organism evidence="5 6">
    <name type="scientific">Halopseudomonas xinjiangensis</name>
    <dbReference type="NCBI Taxonomy" id="487184"/>
    <lineage>
        <taxon>Bacteria</taxon>
        <taxon>Pseudomonadati</taxon>
        <taxon>Pseudomonadota</taxon>
        <taxon>Gammaproteobacteria</taxon>
        <taxon>Pseudomonadales</taxon>
        <taxon>Pseudomonadaceae</taxon>
        <taxon>Halopseudomonas</taxon>
    </lineage>
</organism>
<dbReference type="GO" id="GO:0005737">
    <property type="term" value="C:cytoplasm"/>
    <property type="evidence" value="ECO:0007669"/>
    <property type="project" value="UniProtKB-SubCell"/>
</dbReference>
<keyword evidence="3 4" id="KW-0143">Chaperone</keyword>
<dbReference type="PANTHER" id="PTHR33643">
    <property type="entry name" value="UREASE ACCESSORY PROTEIN D"/>
    <property type="match status" value="1"/>
</dbReference>
<dbReference type="Proteomes" id="UP000243207">
    <property type="component" value="Chromosome I"/>
</dbReference>
<dbReference type="HAMAP" id="MF_01384">
    <property type="entry name" value="UreD"/>
    <property type="match status" value="1"/>
</dbReference>
<dbReference type="PANTHER" id="PTHR33643:SF1">
    <property type="entry name" value="UREASE ACCESSORY PROTEIN D"/>
    <property type="match status" value="1"/>
</dbReference>
<evidence type="ECO:0000256" key="4">
    <source>
        <dbReference type="HAMAP-Rule" id="MF_01384"/>
    </source>
</evidence>
<dbReference type="InterPro" id="IPR002669">
    <property type="entry name" value="UreD"/>
</dbReference>
<dbReference type="EMBL" id="LT629736">
    <property type="protein sequence ID" value="SDS34643.1"/>
    <property type="molecule type" value="Genomic_DNA"/>
</dbReference>
<dbReference type="STRING" id="487184.SAMN05216421_1355"/>
<keyword evidence="6" id="KW-1185">Reference proteome</keyword>
<comment type="function">
    <text evidence="4">Required for maturation of urease via the functional incorporation of the urease nickel metallocenter.</text>
</comment>
<sequence length="285" mass="31311">MTAAWYLEQLDSAVSWQAGLDMGIVNRAGRSVIDRLAHRGPLRVQRPLHPEGPQCPHVYILHPPGGLVSGDTLRLNTDVGEGASVLLTTPSSGKCYRARENGTLQQQLNRFTVAAGGSLEYLPQDTIAYEGCNARLTTRVDLLGDARVCLWDLLCLGRPAAGEGFTAGRVDQQLDIWRAGRPLYIEHNRFDGGDPLLSARWGLGGCSVSGTWLGTLTLDRTELDALREDCAAIPQLALTQRHGLLIGRYLGDSAEHARLTFMRLWQQLRPRINGRPACAPRIWNT</sequence>
<proteinExistence type="inferred from homology"/>
<evidence type="ECO:0000256" key="3">
    <source>
        <dbReference type="ARBA" id="ARBA00023186"/>
    </source>
</evidence>
<accession>A0A1H1RG48</accession>
<keyword evidence="2 4" id="KW-0996">Nickel insertion</keyword>
<evidence type="ECO:0000313" key="5">
    <source>
        <dbReference type="EMBL" id="SDS34643.1"/>
    </source>
</evidence>
<gene>
    <name evidence="4" type="primary">ureD</name>
    <name evidence="5" type="ORF">SAMN05216421_1355</name>
</gene>
<comment type="similarity">
    <text evidence="1 4">Belongs to the UreD family.</text>
</comment>
<keyword evidence="4" id="KW-0963">Cytoplasm</keyword>
<comment type="subunit">
    <text evidence="4">UreD, UreF and UreG form a complex that acts as a GTP-hydrolysis-dependent molecular chaperone, activating the urease apoprotein by helping to assemble the nickel containing metallocenter of UreC. The UreE protein probably delivers the nickel.</text>
</comment>
<dbReference type="Pfam" id="PF01774">
    <property type="entry name" value="UreD"/>
    <property type="match status" value="1"/>
</dbReference>
<evidence type="ECO:0000313" key="6">
    <source>
        <dbReference type="Proteomes" id="UP000243207"/>
    </source>
</evidence>
<evidence type="ECO:0000256" key="1">
    <source>
        <dbReference type="ARBA" id="ARBA00007177"/>
    </source>
</evidence>
<reference evidence="6" key="1">
    <citation type="submission" date="2016-10" db="EMBL/GenBank/DDBJ databases">
        <authorList>
            <person name="Varghese N."/>
            <person name="Submissions S."/>
        </authorList>
    </citation>
    <scope>NUCLEOTIDE SEQUENCE [LARGE SCALE GENOMIC DNA]</scope>
    <source>
        <strain evidence="6">NRRL B-51270</strain>
    </source>
</reference>
<dbReference type="RefSeq" id="WP_093392451.1">
    <property type="nucleotide sequence ID" value="NZ_LT629736.1"/>
</dbReference>
<name>A0A1H1RG48_9GAMM</name>
<dbReference type="GO" id="GO:0016151">
    <property type="term" value="F:nickel cation binding"/>
    <property type="evidence" value="ECO:0007669"/>
    <property type="project" value="UniProtKB-UniRule"/>
</dbReference>
<protein>
    <recommendedName>
        <fullName evidence="4">Urease accessory protein UreD</fullName>
    </recommendedName>
</protein>
<comment type="subcellular location">
    <subcellularLocation>
        <location evidence="4">Cytoplasm</location>
    </subcellularLocation>
</comment>
<dbReference type="AlphaFoldDB" id="A0A1H1RG48"/>
<evidence type="ECO:0000256" key="2">
    <source>
        <dbReference type="ARBA" id="ARBA00022988"/>
    </source>
</evidence>